<dbReference type="InterPro" id="IPR002172">
    <property type="entry name" value="LDrepeatLR_classA_rpt"/>
</dbReference>
<dbReference type="PRINTS" id="PR00261">
    <property type="entry name" value="LDLRECEPTOR"/>
</dbReference>
<sequence length="480" mass="50809">MESGNYLASNASKTTGIIEINVASNNSSINDPTRDAEFGVINSTESGNQNTGILPNMNANTSFIESMPTQGNSSILQSSEISMNSTNESIIGNESAALLHFCDDGNACTADAWNGKECVHTPVNCDDDNPCTIDSCENGVCTHKQKDCDDQNESTIDYCLNGVCVHSSKKCDDGNACTIDTWNGNECVHTPGNCDDGNACTADSCENGTCTHRQKNCNDGNPCTADSCVNGECTHSQKNCNDGNPCTVDSCVNGECYHKGKNCDDGNACTIDACDGRGKCMHLRRNCDDGNPCTIDECDPYWGCSHTPVVCGAGKRCVNGVCQTISSPRAAPSSYTIPPGSSINLPWGTAVTAIGSAKVENGVTYVAGQPLIFSRQLGYDQAALAAQGISQAAGSAEMVGLAWQSNPFSVTLIKPDGSKLFPDSDRQNIKHVTGTNYDYYFLRNPAKGIWNIEIRPINPGSRGESFSLITGLVSGAAFDQ</sequence>
<keyword evidence="1" id="KW-1015">Disulfide bond</keyword>
<accession>A0A0W8F7Q8</accession>
<dbReference type="PANTHER" id="PTHR31797">
    <property type="entry name" value="EXTRACELLULAR MATRIX PROTEIN A-RELATED"/>
    <property type="match status" value="1"/>
</dbReference>
<proteinExistence type="predicted"/>
<dbReference type="AlphaFoldDB" id="A0A0W8F7Q8"/>
<dbReference type="InterPro" id="IPR001673">
    <property type="entry name" value="S_mold_repeat"/>
</dbReference>
<evidence type="ECO:0000256" key="1">
    <source>
        <dbReference type="ARBA" id="ARBA00023157"/>
    </source>
</evidence>
<gene>
    <name evidence="2" type="ORF">ASZ90_013427</name>
</gene>
<evidence type="ECO:0000313" key="2">
    <source>
        <dbReference type="EMBL" id="KUG16881.1"/>
    </source>
</evidence>
<dbReference type="PANTHER" id="PTHR31797:SF6">
    <property type="entry name" value="CHITIN-BINDING TYPE-2 DOMAIN-CONTAINING PROTEIN"/>
    <property type="match status" value="1"/>
</dbReference>
<dbReference type="InterPro" id="IPR052846">
    <property type="entry name" value="ECM-enzyme_regulator"/>
</dbReference>
<dbReference type="EMBL" id="LNQE01001475">
    <property type="protein sequence ID" value="KUG16881.1"/>
    <property type="molecule type" value="Genomic_DNA"/>
</dbReference>
<dbReference type="Pfam" id="PF00526">
    <property type="entry name" value="Dicty_CTDC"/>
    <property type="match status" value="9"/>
</dbReference>
<name>A0A0W8F7Q8_9ZZZZ</name>
<protein>
    <submittedName>
        <fullName evidence="2">Uncharacterized protein</fullName>
    </submittedName>
</protein>
<comment type="caution">
    <text evidence="2">The sequence shown here is derived from an EMBL/GenBank/DDBJ whole genome shotgun (WGS) entry which is preliminary data.</text>
</comment>
<organism evidence="2">
    <name type="scientific">hydrocarbon metagenome</name>
    <dbReference type="NCBI Taxonomy" id="938273"/>
    <lineage>
        <taxon>unclassified sequences</taxon>
        <taxon>metagenomes</taxon>
        <taxon>ecological metagenomes</taxon>
    </lineage>
</organism>
<reference evidence="2" key="1">
    <citation type="journal article" date="2015" name="Proc. Natl. Acad. Sci. U.S.A.">
        <title>Networks of energetic and metabolic interactions define dynamics in microbial communities.</title>
        <authorList>
            <person name="Embree M."/>
            <person name="Liu J.K."/>
            <person name="Al-Bassam M.M."/>
            <person name="Zengler K."/>
        </authorList>
    </citation>
    <scope>NUCLEOTIDE SEQUENCE</scope>
</reference>